<reference evidence="2 3" key="1">
    <citation type="journal article" date="2015" name="Nature">
        <title>rRNA introns, odd ribosomes, and small enigmatic genomes across a large radiation of phyla.</title>
        <authorList>
            <person name="Brown C.T."/>
            <person name="Hug L.A."/>
            <person name="Thomas B.C."/>
            <person name="Sharon I."/>
            <person name="Castelle C.J."/>
            <person name="Singh A."/>
            <person name="Wilkins M.J."/>
            <person name="Williams K.H."/>
            <person name="Banfield J.F."/>
        </authorList>
    </citation>
    <scope>NUCLEOTIDE SEQUENCE [LARGE SCALE GENOMIC DNA]</scope>
</reference>
<dbReference type="InterPro" id="IPR045584">
    <property type="entry name" value="Pilin-like"/>
</dbReference>
<dbReference type="EMBL" id="LBWG01000033">
    <property type="protein sequence ID" value="KKR03284.1"/>
    <property type="molecule type" value="Genomic_DNA"/>
</dbReference>
<keyword evidence="1" id="KW-0812">Transmembrane</keyword>
<feature type="transmembrane region" description="Helical" evidence="1">
    <location>
        <begin position="20"/>
        <end position="46"/>
    </location>
</feature>
<keyword evidence="1" id="KW-1133">Transmembrane helix</keyword>
<dbReference type="NCBIfam" id="TIGR02532">
    <property type="entry name" value="IV_pilin_GFxxxE"/>
    <property type="match status" value="1"/>
</dbReference>
<dbReference type="InterPro" id="IPR012902">
    <property type="entry name" value="N_methyl_site"/>
</dbReference>
<evidence type="ECO:0000313" key="3">
    <source>
        <dbReference type="Proteomes" id="UP000033935"/>
    </source>
</evidence>
<sequence length="241" mass="27285">MRKKNINLKTNILKKNFMELCKSFFFTLVELLIVISIIAILAGLLLPALKKSRDTAKGIVCKNNIKQAALILTQYSIDFNGYIPYFYDYDIGLTWQQIICNEGYIATPERRKACIFVCPSFRPYVYRGADGTDGGGCIYGLWTNNANSNLGDGIYEHINLSKIKEPGTPIISDTIISIADPRQWYQFDRVSIDKVIHLRHGKKANCFFNDGSVRSIDGNYLNNFTISGVLKPWNYIDALSN</sequence>
<dbReference type="PANTHER" id="PTHR30093">
    <property type="entry name" value="GENERAL SECRETION PATHWAY PROTEIN G"/>
    <property type="match status" value="1"/>
</dbReference>
<dbReference type="Proteomes" id="UP000033935">
    <property type="component" value="Unassembled WGS sequence"/>
</dbReference>
<comment type="caution">
    <text evidence="2">The sequence shown here is derived from an EMBL/GenBank/DDBJ whole genome shotgun (WGS) entry which is preliminary data.</text>
</comment>
<protein>
    <recommendedName>
        <fullName evidence="4">General secretion pathway protein G</fullName>
    </recommendedName>
</protein>
<dbReference type="AlphaFoldDB" id="A0A0G0MGW6"/>
<organism evidence="2 3">
    <name type="scientific">Candidatus Uhrbacteria bacterium GW2011_GWF2_39_13</name>
    <dbReference type="NCBI Taxonomy" id="1618995"/>
    <lineage>
        <taxon>Bacteria</taxon>
        <taxon>Candidatus Uhriibacteriota</taxon>
    </lineage>
</organism>
<dbReference type="PANTHER" id="PTHR30093:SF2">
    <property type="entry name" value="TYPE II SECRETION SYSTEM PROTEIN H"/>
    <property type="match status" value="1"/>
</dbReference>
<proteinExistence type="predicted"/>
<name>A0A0G0MGW6_9BACT</name>
<gene>
    <name evidence="2" type="ORF">UT30_C0033G0010</name>
</gene>
<evidence type="ECO:0008006" key="4">
    <source>
        <dbReference type="Google" id="ProtNLM"/>
    </source>
</evidence>
<accession>A0A0G0MGW6</accession>
<evidence type="ECO:0000313" key="2">
    <source>
        <dbReference type="EMBL" id="KKR03284.1"/>
    </source>
</evidence>
<dbReference type="Gene3D" id="3.30.700.10">
    <property type="entry name" value="Glycoprotein, Type 4 Pilin"/>
    <property type="match status" value="1"/>
</dbReference>
<keyword evidence="1" id="KW-0472">Membrane</keyword>
<evidence type="ECO:0000256" key="1">
    <source>
        <dbReference type="SAM" id="Phobius"/>
    </source>
</evidence>
<dbReference type="SUPFAM" id="SSF54523">
    <property type="entry name" value="Pili subunits"/>
    <property type="match status" value="1"/>
</dbReference>